<feature type="region of interest" description="Disordered" evidence="1">
    <location>
        <begin position="1058"/>
        <end position="1106"/>
    </location>
</feature>
<feature type="compositionally biased region" description="Basic and acidic residues" evidence="1">
    <location>
        <begin position="969"/>
        <end position="991"/>
    </location>
</feature>
<dbReference type="EnsemblPlants" id="AET2Gv20946100.19">
    <property type="protein sequence ID" value="AET2Gv20946100.19"/>
    <property type="gene ID" value="AET2Gv20946100"/>
</dbReference>
<feature type="domain" description="FORGETTER1 second zinc ribbon" evidence="3">
    <location>
        <begin position="73"/>
        <end position="106"/>
    </location>
</feature>
<dbReference type="Proteomes" id="UP000015105">
    <property type="component" value="Chromosome 2D"/>
</dbReference>
<dbReference type="STRING" id="200361.A0A453CS85"/>
<dbReference type="Pfam" id="PF03004">
    <property type="entry name" value="Transposase_24"/>
    <property type="match status" value="1"/>
</dbReference>
<name>A0A453CS85_AEGTS</name>
<reference evidence="4" key="3">
    <citation type="journal article" date="2017" name="Nature">
        <title>Genome sequence of the progenitor of the wheat D genome Aegilops tauschii.</title>
        <authorList>
            <person name="Luo M.C."/>
            <person name="Gu Y.Q."/>
            <person name="Puiu D."/>
            <person name="Wang H."/>
            <person name="Twardziok S.O."/>
            <person name="Deal K.R."/>
            <person name="Huo N."/>
            <person name="Zhu T."/>
            <person name="Wang L."/>
            <person name="Wang Y."/>
            <person name="McGuire P.E."/>
            <person name="Liu S."/>
            <person name="Long H."/>
            <person name="Ramasamy R.K."/>
            <person name="Rodriguez J.C."/>
            <person name="Van S.L."/>
            <person name="Yuan L."/>
            <person name="Wang Z."/>
            <person name="Xia Z."/>
            <person name="Xiao L."/>
            <person name="Anderson O.D."/>
            <person name="Ouyang S."/>
            <person name="Liang Y."/>
            <person name="Zimin A.V."/>
            <person name="Pertea G."/>
            <person name="Qi P."/>
            <person name="Bennetzen J.L."/>
            <person name="Dai X."/>
            <person name="Dawson M.W."/>
            <person name="Muller H.G."/>
            <person name="Kugler K."/>
            <person name="Rivarola-Duarte L."/>
            <person name="Spannagl M."/>
            <person name="Mayer K.F.X."/>
            <person name="Lu F.H."/>
            <person name="Bevan M.W."/>
            <person name="Leroy P."/>
            <person name="Li P."/>
            <person name="You F.M."/>
            <person name="Sun Q."/>
            <person name="Liu Z."/>
            <person name="Lyons E."/>
            <person name="Wicker T."/>
            <person name="Salzberg S.L."/>
            <person name="Devos K.M."/>
            <person name="Dvorak J."/>
        </authorList>
    </citation>
    <scope>NUCLEOTIDE SEQUENCE [LARGE SCALE GENOMIC DNA]</scope>
    <source>
        <strain evidence="4">cv. AL8/78</strain>
    </source>
</reference>
<dbReference type="AlphaFoldDB" id="A0A453CS85"/>
<dbReference type="PANTHER" id="PTHR33144:SF10">
    <property type="entry name" value="OS04G0609900 PROTEIN"/>
    <property type="match status" value="1"/>
</dbReference>
<reference evidence="4" key="4">
    <citation type="submission" date="2019-03" db="UniProtKB">
        <authorList>
            <consortium name="EnsemblPlants"/>
        </authorList>
    </citation>
    <scope>IDENTIFICATION</scope>
</reference>
<organism evidence="4 5">
    <name type="scientific">Aegilops tauschii subsp. strangulata</name>
    <name type="common">Goatgrass</name>
    <dbReference type="NCBI Taxonomy" id="200361"/>
    <lineage>
        <taxon>Eukaryota</taxon>
        <taxon>Viridiplantae</taxon>
        <taxon>Streptophyta</taxon>
        <taxon>Embryophyta</taxon>
        <taxon>Tracheophyta</taxon>
        <taxon>Spermatophyta</taxon>
        <taxon>Magnoliopsida</taxon>
        <taxon>Liliopsida</taxon>
        <taxon>Poales</taxon>
        <taxon>Poaceae</taxon>
        <taxon>BOP clade</taxon>
        <taxon>Pooideae</taxon>
        <taxon>Triticodae</taxon>
        <taxon>Triticeae</taxon>
        <taxon>Triticinae</taxon>
        <taxon>Aegilops</taxon>
    </lineage>
</organism>
<evidence type="ECO:0000313" key="5">
    <source>
        <dbReference type="Proteomes" id="UP000015105"/>
    </source>
</evidence>
<feature type="domain" description="FORGETTER1 first zinc ribbon" evidence="2">
    <location>
        <begin position="17"/>
        <end position="51"/>
    </location>
</feature>
<feature type="region of interest" description="Disordered" evidence="1">
    <location>
        <begin position="595"/>
        <end position="639"/>
    </location>
</feature>
<feature type="region of interest" description="Disordered" evidence="1">
    <location>
        <begin position="651"/>
        <end position="683"/>
    </location>
</feature>
<dbReference type="InterPro" id="IPR057025">
    <property type="entry name" value="Znr_FGT1_2"/>
</dbReference>
<feature type="compositionally biased region" description="Basic and acidic residues" evidence="1">
    <location>
        <begin position="458"/>
        <end position="475"/>
    </location>
</feature>
<dbReference type="InterPro" id="IPR004252">
    <property type="entry name" value="Probable_transposase_24"/>
</dbReference>
<feature type="region of interest" description="Disordered" evidence="1">
    <location>
        <begin position="397"/>
        <end position="419"/>
    </location>
</feature>
<proteinExistence type="predicted"/>
<dbReference type="PANTHER" id="PTHR33144">
    <property type="entry name" value="OS10G0409366 PROTEIN-RELATED"/>
    <property type="match status" value="1"/>
</dbReference>
<feature type="region of interest" description="Disordered" evidence="1">
    <location>
        <begin position="450"/>
        <end position="542"/>
    </location>
</feature>
<reference evidence="4" key="5">
    <citation type="journal article" date="2021" name="G3 (Bethesda)">
        <title>Aegilops tauschii genome assembly Aet v5.0 features greater sequence contiguity and improved annotation.</title>
        <authorList>
            <person name="Wang L."/>
            <person name="Zhu T."/>
            <person name="Rodriguez J.C."/>
            <person name="Deal K.R."/>
            <person name="Dubcovsky J."/>
            <person name="McGuire P.E."/>
            <person name="Lux T."/>
            <person name="Spannagl M."/>
            <person name="Mayer K.F.X."/>
            <person name="Baldrich P."/>
            <person name="Meyers B.C."/>
            <person name="Huo N."/>
            <person name="Gu Y.Q."/>
            <person name="Zhou H."/>
            <person name="Devos K.M."/>
            <person name="Bennetzen J.L."/>
            <person name="Unver T."/>
            <person name="Budak H."/>
            <person name="Gulick P.J."/>
            <person name="Galiba G."/>
            <person name="Kalapos B."/>
            <person name="Nelson D.R."/>
            <person name="Li P."/>
            <person name="You F.M."/>
            <person name="Luo M.C."/>
            <person name="Dvorak J."/>
        </authorList>
    </citation>
    <scope>NUCLEOTIDE SEQUENCE [LARGE SCALE GENOMIC DNA]</scope>
    <source>
        <strain evidence="4">cv. AL8/78</strain>
    </source>
</reference>
<feature type="region of interest" description="Disordered" evidence="1">
    <location>
        <begin position="904"/>
        <end position="995"/>
    </location>
</feature>
<accession>A0A453CS85</accession>
<evidence type="ECO:0000259" key="3">
    <source>
        <dbReference type="Pfam" id="PF23548"/>
    </source>
</evidence>
<protein>
    <submittedName>
        <fullName evidence="4">Uncharacterized protein</fullName>
    </submittedName>
</protein>
<feature type="compositionally biased region" description="Basic and acidic residues" evidence="1">
    <location>
        <begin position="496"/>
        <end position="507"/>
    </location>
</feature>
<dbReference type="InterPro" id="IPR057024">
    <property type="entry name" value="Znr_FGT1_1"/>
</dbReference>
<evidence type="ECO:0000256" key="1">
    <source>
        <dbReference type="SAM" id="MobiDB-lite"/>
    </source>
</evidence>
<feature type="compositionally biased region" description="Polar residues" evidence="1">
    <location>
        <begin position="511"/>
        <end position="529"/>
    </location>
</feature>
<evidence type="ECO:0000259" key="2">
    <source>
        <dbReference type="Pfam" id="PF23547"/>
    </source>
</evidence>
<reference evidence="5" key="1">
    <citation type="journal article" date="2014" name="Science">
        <title>Ancient hybridizations among the ancestral genomes of bread wheat.</title>
        <authorList>
            <consortium name="International Wheat Genome Sequencing Consortium,"/>
            <person name="Marcussen T."/>
            <person name="Sandve S.R."/>
            <person name="Heier L."/>
            <person name="Spannagl M."/>
            <person name="Pfeifer M."/>
            <person name="Jakobsen K.S."/>
            <person name="Wulff B.B."/>
            <person name="Steuernagel B."/>
            <person name="Mayer K.F."/>
            <person name="Olsen O.A."/>
        </authorList>
    </citation>
    <scope>NUCLEOTIDE SEQUENCE [LARGE SCALE GENOMIC DNA]</scope>
    <source>
        <strain evidence="5">cv. AL8/78</strain>
    </source>
</reference>
<dbReference type="Gramene" id="AET2Gv20946100.19">
    <property type="protein sequence ID" value="AET2Gv20946100.19"/>
    <property type="gene ID" value="AET2Gv20946100"/>
</dbReference>
<keyword evidence="5" id="KW-1185">Reference proteome</keyword>
<reference evidence="5" key="2">
    <citation type="journal article" date="2017" name="Nat. Plants">
        <title>The Aegilops tauschii genome reveals multiple impacts of transposons.</title>
        <authorList>
            <person name="Zhao G."/>
            <person name="Zou C."/>
            <person name="Li K."/>
            <person name="Wang K."/>
            <person name="Li T."/>
            <person name="Gao L."/>
            <person name="Zhang X."/>
            <person name="Wang H."/>
            <person name="Yang Z."/>
            <person name="Liu X."/>
            <person name="Jiang W."/>
            <person name="Mao L."/>
            <person name="Kong X."/>
            <person name="Jiao Y."/>
            <person name="Jia J."/>
        </authorList>
    </citation>
    <scope>NUCLEOTIDE SEQUENCE [LARGE SCALE GENOMIC DNA]</scope>
    <source>
        <strain evidence="5">cv. AL8/78</strain>
    </source>
</reference>
<dbReference type="Pfam" id="PF23547">
    <property type="entry name" value="Zn_ribbon_FGT1_1"/>
    <property type="match status" value="1"/>
</dbReference>
<sequence>MAPPPLATAAAAAEEFLEVRCAGCEETLEVERGLTEFVCPDCGTTQSLPPELMPRPRRRALPLPRGAAGARGARLPCGACGELLSVPVGLSRCACPLCGAQLAVDSARVRDYILSSAEAAVVPLAAASVPPIVAAREKWQERPSYAMRAGLPRAEPDEQQGYTDHMIDGEQIHMANENVANNSLQRNRLPLGRRIVGNKERQALPLNEVRDHVNDQHPSYTMQPKRAQLARLHRVTHSEEIQDGLLSHEVYGEARHTELIDEATATHRNQRVGCSVSPQTVSIGERHMKTPAQSIQQVHKQPFHESHAEGSQLYCLDLDGVVHPPINQAKHGEEASTEMINKTLSRESIRPTGCAVEPNSVNVEKRKASTTNQAIREHISPATNREAMWSLPIKETTASCSSKQKKSKLANAKTIGKKRHLEPLNHIQQAANAKTIGKKRHIEPLNHIQQAEGQTSDSRSHGTHVDFESQSKANERPGNTSALKEREQVTPPNKLADLKQKNVRTNDETQNEQIEVNVSKQTSGWSWTQKKNKKGSIASSNAGLQLRHSKRLAKDSAAAIENEPLESDPGDLQDFGPNVQVPADAMDDESIEWEPLQQCPASPDCEVSVARTDTESVESENDEQYAVSPDESLSDSDYPYSYRMSAGLYPSTPSAHKLPQENSDELDDLDLTTTPSNTDMSDPEHFARNYCRLLPLEVRRALAKKKYNVFHDRLTPEGSNKVSLHDITDSEEQQQGKKGHKAGGNLCVKMWTLPEGVRVPVSLNTLGLPIGENANMLIYFLGALARDGILAPLTYISWKNIPKENKDVMWHIVKLKFDIDPPHELSVLRSIRNKWRVWKSYLKRKHYDSHTTEEERLADRDPHVSKEQWRVLVAYWNTEKAKARSAASKASRAKSTYVDKIGSKSFARMHQEESRSSDPSLENPEGSGDDYAPAMGAKRRASARTYTPGPSTKDLQERSDPQAARAKRKAGDEVSTPRKKVVVTEESRPKNSQENAVLEAARAKRKAEDEAAALRKKVIVMEGSQKKLQEDLARVTNAMSAMQKMMSTGGLPNGIMGEPVMPPSFQQEPNEASSDDVLEPHIVYSGLRHPSSHNQRTQRDGNAISY</sequence>
<evidence type="ECO:0000313" key="4">
    <source>
        <dbReference type="EnsemblPlants" id="AET2Gv20946100.19"/>
    </source>
</evidence>
<dbReference type="Pfam" id="PF23548">
    <property type="entry name" value="Zn_ribbon_FGT1_2"/>
    <property type="match status" value="1"/>
</dbReference>